<protein>
    <submittedName>
        <fullName evidence="1">Uncharacterized protein</fullName>
    </submittedName>
</protein>
<accession>A0A1Y5I872</accession>
<reference evidence="1" key="1">
    <citation type="submission" date="2017-04" db="EMBL/GenBank/DDBJ databases">
        <title>Population genomics of picophytoplankton unveils novel chromosome hypervariability.</title>
        <authorList>
            <consortium name="DOE Joint Genome Institute"/>
            <person name="Blanc-Mathieu R."/>
            <person name="Krasovec M."/>
            <person name="Hebrard M."/>
            <person name="Yau S."/>
            <person name="Desgranges E."/>
            <person name="Martin J."/>
            <person name="Schackwitz W."/>
            <person name="Kuo A."/>
            <person name="Salin G."/>
            <person name="Donnadieu C."/>
            <person name="Desdevises Y."/>
            <person name="Sanchez-Ferandin S."/>
            <person name="Moreau H."/>
            <person name="Rivals E."/>
            <person name="Grigoriev I.V."/>
            <person name="Grimsley N."/>
            <person name="Eyre-Walker A."/>
            <person name="Piganeau G."/>
        </authorList>
    </citation>
    <scope>NUCLEOTIDE SEQUENCE [LARGE SCALE GENOMIC DNA]</scope>
    <source>
        <strain evidence="1">RCC 1115</strain>
    </source>
</reference>
<feature type="non-terminal residue" evidence="1">
    <location>
        <position position="1"/>
    </location>
</feature>
<dbReference type="EMBL" id="KZ155832">
    <property type="protein sequence ID" value="OUS43362.1"/>
    <property type="molecule type" value="Genomic_DNA"/>
</dbReference>
<gene>
    <name evidence="1" type="ORF">BE221DRAFT_80577</name>
</gene>
<organism evidence="1">
    <name type="scientific">Ostreococcus tauri</name>
    <name type="common">Marine green alga</name>
    <dbReference type="NCBI Taxonomy" id="70448"/>
    <lineage>
        <taxon>Eukaryota</taxon>
        <taxon>Viridiplantae</taxon>
        <taxon>Chlorophyta</taxon>
        <taxon>Mamiellophyceae</taxon>
        <taxon>Mamiellales</taxon>
        <taxon>Bathycoccaceae</taxon>
        <taxon>Ostreococcus</taxon>
    </lineage>
</organism>
<name>A0A1Y5I872_OSTTA</name>
<sequence length="143" mass="14867">TVWSPCVLAIDSPSGECATAIVLLGAGENGTYRPATLLTASASPHRPSASVADVHGVDVVAASLSTERVVVVARVDDDGAFTTTRRGPACPPPISRARAISNTFSRSTSRPIDVARVIASDARRATRRARAAATRVDAECRVD</sequence>
<proteinExistence type="predicted"/>
<evidence type="ECO:0000313" key="1">
    <source>
        <dbReference type="EMBL" id="OUS43362.1"/>
    </source>
</evidence>
<dbReference type="AlphaFoldDB" id="A0A1Y5I872"/>
<dbReference type="Proteomes" id="UP000195557">
    <property type="component" value="Unassembled WGS sequence"/>
</dbReference>